<dbReference type="Proteomes" id="UP000192095">
    <property type="component" value="Chromosome"/>
</dbReference>
<reference evidence="1 2" key="1">
    <citation type="journal article" date="2017" name="BMC Genomics">
        <title>Comparative and functional genomics of the Lactococcus lactis taxon; insights into evolution and niche adaptation.</title>
        <authorList>
            <person name="Kelleher P."/>
            <person name="Bottacini F."/>
            <person name="Mahony J."/>
            <person name="Kilcawley K.N."/>
            <person name="van Sinderen D."/>
        </authorList>
    </citation>
    <scope>NUCLEOTIDE SEQUENCE [LARGE SCALE GENOMIC DNA]</scope>
    <source>
        <strain evidence="1 2">UC06</strain>
    </source>
</reference>
<dbReference type="EMBL" id="CP015902">
    <property type="protein sequence ID" value="ARE20465.1"/>
    <property type="molecule type" value="Genomic_DNA"/>
</dbReference>
<proteinExistence type="predicted"/>
<gene>
    <name evidence="1" type="ORF">LLUC06_0918</name>
</gene>
<name>A0A1V0P0V0_LACLL</name>
<organism evidence="1 2">
    <name type="scientific">Lactococcus lactis subsp. lactis</name>
    <name type="common">Streptococcus lactis</name>
    <dbReference type="NCBI Taxonomy" id="1360"/>
    <lineage>
        <taxon>Bacteria</taxon>
        <taxon>Bacillati</taxon>
        <taxon>Bacillota</taxon>
        <taxon>Bacilli</taxon>
        <taxon>Lactobacillales</taxon>
        <taxon>Streptococcaceae</taxon>
        <taxon>Lactococcus</taxon>
    </lineage>
</organism>
<dbReference type="AlphaFoldDB" id="A0A1V0P0V0"/>
<sequence>MPIDNDKSRLKEMKVCKLIVTQTLVGNGTEDSFARNVYQIWSDKGELISSIDYKDKGYDAISHSFSSLGAFH</sequence>
<protein>
    <submittedName>
        <fullName evidence="1">Uncharacterized protein</fullName>
    </submittedName>
</protein>
<dbReference type="RefSeq" id="WP_081213443.1">
    <property type="nucleotide sequence ID" value="NZ_CP015902.2"/>
</dbReference>
<accession>A0A1V0P0V0</accession>
<evidence type="ECO:0000313" key="2">
    <source>
        <dbReference type="Proteomes" id="UP000192095"/>
    </source>
</evidence>
<evidence type="ECO:0000313" key="1">
    <source>
        <dbReference type="EMBL" id="ARE20465.1"/>
    </source>
</evidence>